<dbReference type="Pfam" id="PF01795">
    <property type="entry name" value="Methyltransf_5"/>
    <property type="match status" value="1"/>
</dbReference>
<dbReference type="GO" id="GO:0005737">
    <property type="term" value="C:cytoplasm"/>
    <property type="evidence" value="ECO:0007669"/>
    <property type="project" value="UniProtKB-SubCell"/>
</dbReference>
<comment type="function">
    <text evidence="7">Specifically methylates the N4 position of cytidine in position 1402 (C1402) of 16S rRNA.</text>
</comment>
<dbReference type="SUPFAM" id="SSF81799">
    <property type="entry name" value="Putative methyltransferase TM0872, insert domain"/>
    <property type="match status" value="1"/>
</dbReference>
<evidence type="ECO:0000256" key="3">
    <source>
        <dbReference type="ARBA" id="ARBA00022552"/>
    </source>
</evidence>
<dbReference type="Gene3D" id="1.10.150.170">
    <property type="entry name" value="Putative methyltransferase TM0872, insert domain"/>
    <property type="match status" value="1"/>
</dbReference>
<dbReference type="Proteomes" id="UP000256585">
    <property type="component" value="Chromosome"/>
</dbReference>
<dbReference type="EC" id="2.1.1.199" evidence="7"/>
<evidence type="ECO:0000256" key="5">
    <source>
        <dbReference type="ARBA" id="ARBA00022679"/>
    </source>
</evidence>
<reference evidence="8" key="1">
    <citation type="submission" date="2019-03" db="EMBL/GenBank/DDBJ databases">
        <title>Draft Sequence and Annotation of the Mycoplasma phocicerebrale Strain 1049T Genome.</title>
        <authorList>
            <person name="Frasca S.Jr."/>
            <person name="Kutish G.F."/>
            <person name="Castellanos Gell J."/>
            <person name="Michaels D.L."/>
            <person name="Brown D.R."/>
        </authorList>
    </citation>
    <scope>NUCLEOTIDE SEQUENCE</scope>
    <source>
        <strain evidence="8">1049</strain>
    </source>
</reference>
<name>A0A3T0TUB3_9BACT</name>
<dbReference type="SUPFAM" id="SSF53335">
    <property type="entry name" value="S-adenosyl-L-methionine-dependent methyltransferases"/>
    <property type="match status" value="1"/>
</dbReference>
<dbReference type="AlphaFoldDB" id="A0A3T0TUB3"/>
<dbReference type="KEGG" id="mphc:DMC14_001970"/>
<dbReference type="InterPro" id="IPR002903">
    <property type="entry name" value="RsmH"/>
</dbReference>
<keyword evidence="5 7" id="KW-0808">Transferase</keyword>
<comment type="catalytic activity">
    <reaction evidence="7">
        <text>cytidine(1402) in 16S rRNA + S-adenosyl-L-methionine = N(4)-methylcytidine(1402) in 16S rRNA + S-adenosyl-L-homocysteine + H(+)</text>
        <dbReference type="Rhea" id="RHEA:42928"/>
        <dbReference type="Rhea" id="RHEA-COMP:10286"/>
        <dbReference type="Rhea" id="RHEA-COMP:10287"/>
        <dbReference type="ChEBI" id="CHEBI:15378"/>
        <dbReference type="ChEBI" id="CHEBI:57856"/>
        <dbReference type="ChEBI" id="CHEBI:59789"/>
        <dbReference type="ChEBI" id="CHEBI:74506"/>
        <dbReference type="ChEBI" id="CHEBI:82748"/>
        <dbReference type="EC" id="2.1.1.199"/>
    </reaction>
</comment>
<dbReference type="GO" id="GO:0071424">
    <property type="term" value="F:rRNA (cytosine-N4-)-methyltransferase activity"/>
    <property type="evidence" value="ECO:0007669"/>
    <property type="project" value="UniProtKB-UniRule"/>
</dbReference>
<dbReference type="PANTHER" id="PTHR11265:SF0">
    <property type="entry name" value="12S RRNA N4-METHYLCYTIDINE METHYLTRANSFERASE"/>
    <property type="match status" value="1"/>
</dbReference>
<organism evidence="8 9">
    <name type="scientific">Metamycoplasma phocicerebrale</name>
    <dbReference type="NCBI Taxonomy" id="142649"/>
    <lineage>
        <taxon>Bacteria</taxon>
        <taxon>Bacillati</taxon>
        <taxon>Mycoplasmatota</taxon>
        <taxon>Mycoplasmoidales</taxon>
        <taxon>Metamycoplasmataceae</taxon>
        <taxon>Metamycoplasma</taxon>
    </lineage>
</organism>
<dbReference type="PANTHER" id="PTHR11265">
    <property type="entry name" value="S-ADENOSYL-METHYLTRANSFERASE MRAW"/>
    <property type="match status" value="1"/>
</dbReference>
<sequence length="304" mass="34719">MIEKHIPVLLDEVIKALDIKKDGIYVDLTLGRAGHSQEILKKIKENGSGRLICFDKDNQAIIESDPYLKKISNSYTLIKSDFRFLKSELNKLGITKVDGILADLGVSSPQLDETERGFSYSKNTKLDMRMDQEAKINAEMIINEWSEEEIARVLYEYGDVKLAKLVAKSIVKNRPIKSSFELNEVIRKALPAKVVREKNPSKAVFQAIRIAVNDELNALDDLLSQLNDLININGKIAIITFHSKEDAKVKKFFQNLNYRDPKLNKLPIQINKEWKQKIIFPSEFELQNNKRAHSAKLRVITKIG</sequence>
<feature type="binding site" evidence="7">
    <location>
        <position position="82"/>
    </location>
    <ligand>
        <name>S-adenosyl-L-methionine</name>
        <dbReference type="ChEBI" id="CHEBI:59789"/>
    </ligand>
</feature>
<feature type="binding site" evidence="7">
    <location>
        <position position="110"/>
    </location>
    <ligand>
        <name>S-adenosyl-L-methionine</name>
        <dbReference type="ChEBI" id="CHEBI:59789"/>
    </ligand>
</feature>
<evidence type="ECO:0000313" key="8">
    <source>
        <dbReference type="EMBL" id="AZZ65549.1"/>
    </source>
</evidence>
<dbReference type="EMBL" id="CP033058">
    <property type="protein sequence ID" value="AZZ65549.1"/>
    <property type="molecule type" value="Genomic_DNA"/>
</dbReference>
<evidence type="ECO:0000256" key="6">
    <source>
        <dbReference type="ARBA" id="ARBA00022691"/>
    </source>
</evidence>
<evidence type="ECO:0000256" key="4">
    <source>
        <dbReference type="ARBA" id="ARBA00022603"/>
    </source>
</evidence>
<keyword evidence="2 7" id="KW-0963">Cytoplasm</keyword>
<feature type="binding site" evidence="7">
    <location>
        <position position="55"/>
    </location>
    <ligand>
        <name>S-adenosyl-L-methionine</name>
        <dbReference type="ChEBI" id="CHEBI:59789"/>
    </ligand>
</feature>
<dbReference type="Gene3D" id="3.40.50.150">
    <property type="entry name" value="Vaccinia Virus protein VP39"/>
    <property type="match status" value="1"/>
</dbReference>
<evidence type="ECO:0000256" key="1">
    <source>
        <dbReference type="ARBA" id="ARBA00010396"/>
    </source>
</evidence>
<evidence type="ECO:0000256" key="7">
    <source>
        <dbReference type="HAMAP-Rule" id="MF_01007"/>
    </source>
</evidence>
<keyword evidence="3 7" id="KW-0698">rRNA processing</keyword>
<evidence type="ECO:0000313" key="9">
    <source>
        <dbReference type="Proteomes" id="UP000256585"/>
    </source>
</evidence>
<dbReference type="InterPro" id="IPR023397">
    <property type="entry name" value="SAM-dep_MeTrfase_MraW_recog"/>
</dbReference>
<dbReference type="InterPro" id="IPR029063">
    <property type="entry name" value="SAM-dependent_MTases_sf"/>
</dbReference>
<evidence type="ECO:0000256" key="2">
    <source>
        <dbReference type="ARBA" id="ARBA00022490"/>
    </source>
</evidence>
<feature type="binding site" evidence="7">
    <location>
        <begin position="33"/>
        <end position="35"/>
    </location>
    <ligand>
        <name>S-adenosyl-L-methionine</name>
        <dbReference type="ChEBI" id="CHEBI:59789"/>
    </ligand>
</feature>
<comment type="subcellular location">
    <subcellularLocation>
        <location evidence="7">Cytoplasm</location>
    </subcellularLocation>
</comment>
<protein>
    <recommendedName>
        <fullName evidence="7">Ribosomal RNA small subunit methyltransferase H</fullName>
        <ecNumber evidence="7">2.1.1.199</ecNumber>
    </recommendedName>
    <alternativeName>
        <fullName evidence="7">16S rRNA m(4)C1402 methyltransferase</fullName>
    </alternativeName>
    <alternativeName>
        <fullName evidence="7">rRNA (cytosine-N(4)-)-methyltransferase RsmH</fullName>
    </alternativeName>
</protein>
<keyword evidence="9" id="KW-1185">Reference proteome</keyword>
<comment type="similarity">
    <text evidence="1 7">Belongs to the methyltransferase superfamily. RsmH family.</text>
</comment>
<dbReference type="GO" id="GO:0070475">
    <property type="term" value="P:rRNA base methylation"/>
    <property type="evidence" value="ECO:0007669"/>
    <property type="project" value="UniProtKB-UniRule"/>
</dbReference>
<dbReference type="HAMAP" id="MF_01007">
    <property type="entry name" value="16SrRNA_methyltr_H"/>
    <property type="match status" value="1"/>
</dbReference>
<keyword evidence="6 7" id="KW-0949">S-adenosyl-L-methionine</keyword>
<dbReference type="OrthoDB" id="9806637at2"/>
<accession>A0A3T0TUB3</accession>
<feature type="binding site" evidence="7">
    <location>
        <position position="103"/>
    </location>
    <ligand>
        <name>S-adenosyl-L-methionine</name>
        <dbReference type="ChEBI" id="CHEBI:59789"/>
    </ligand>
</feature>
<dbReference type="PIRSF" id="PIRSF004486">
    <property type="entry name" value="MraW"/>
    <property type="match status" value="1"/>
</dbReference>
<dbReference type="NCBIfam" id="TIGR00006">
    <property type="entry name" value="16S rRNA (cytosine(1402)-N(4))-methyltransferase RsmH"/>
    <property type="match status" value="1"/>
</dbReference>
<keyword evidence="4 7" id="KW-0489">Methyltransferase</keyword>
<proteinExistence type="inferred from homology"/>
<dbReference type="RefSeq" id="WP_116171621.1">
    <property type="nucleotide sequence ID" value="NZ_CP033058.2"/>
</dbReference>
<gene>
    <name evidence="7 8" type="primary">rsmH</name>
    <name evidence="8" type="ORF">DMC14_001970</name>
</gene>